<keyword evidence="22" id="KW-1185">Reference proteome</keyword>
<protein>
    <submittedName>
        <fullName evidence="21">Exostosin glycosyltransferase 1a</fullName>
    </submittedName>
</protein>
<comment type="cofactor">
    <cofactor evidence="1">
        <name>Mn(2+)</name>
        <dbReference type="ChEBI" id="CHEBI:29035"/>
    </cofactor>
</comment>
<evidence type="ECO:0000256" key="4">
    <source>
        <dbReference type="ARBA" id="ARBA00010271"/>
    </source>
</evidence>
<comment type="pathway">
    <text evidence="3">Protein modification; protein glycosylation.</text>
</comment>
<keyword evidence="9" id="KW-0256">Endoplasmic reticulum</keyword>
<evidence type="ECO:0000256" key="13">
    <source>
        <dbReference type="ARBA" id="ARBA00023157"/>
    </source>
</evidence>
<evidence type="ECO:0000256" key="6">
    <source>
        <dbReference type="ARBA" id="ARBA00022679"/>
    </source>
</evidence>
<comment type="catalytic activity">
    <reaction evidence="17">
        <text>3-O-{[(1-&gt;4)-beta-D-GlcA-(1-&gt;4)-alpha-D-GlcNAc](n)-(1-&gt;4)-beta-D-GlcA-(1-&gt;3)-beta-D-Gal-(1-&gt;3)-beta-D-Gal-(1-&gt;4)-beta-D-Xyl}-L-seryl-[protein] + UDP-N-acetyl-alpha-D-glucosamine = 3-O-{alpha-D-GlcNAc-[(1-&gt;4)-beta-D-GlcA-(1-&gt;4)-alpha-D-GlcNAc](n)-(1-&gt;4)-beta-D-GlcA-(1-&gt;3)-beta-D-Gal-(1-&gt;3)-beta-D-Gal-(1-&gt;4)-beta-D-Xyl}-L-seryl-[protein] + UDP + H(+)</text>
        <dbReference type="Rhea" id="RHEA:16213"/>
        <dbReference type="Rhea" id="RHEA-COMP:12621"/>
        <dbReference type="Rhea" id="RHEA-COMP:12623"/>
        <dbReference type="ChEBI" id="CHEBI:15378"/>
        <dbReference type="ChEBI" id="CHEBI:57705"/>
        <dbReference type="ChEBI" id="CHEBI:58223"/>
        <dbReference type="ChEBI" id="CHEBI:132415"/>
        <dbReference type="ChEBI" id="CHEBI:132416"/>
        <dbReference type="EC" id="2.4.1.224"/>
    </reaction>
</comment>
<comment type="similarity">
    <text evidence="4">Belongs to the glycosyltransferase 47 family.</text>
</comment>
<evidence type="ECO:0000256" key="5">
    <source>
        <dbReference type="ARBA" id="ARBA00022676"/>
    </source>
</evidence>
<evidence type="ECO:0000256" key="7">
    <source>
        <dbReference type="ARBA" id="ARBA00022692"/>
    </source>
</evidence>
<dbReference type="GO" id="GO:0015012">
    <property type="term" value="P:heparan sulfate proteoglycan biosynthetic process"/>
    <property type="evidence" value="ECO:0007669"/>
    <property type="project" value="UniProtKB-ARBA"/>
</dbReference>
<evidence type="ECO:0000256" key="1">
    <source>
        <dbReference type="ARBA" id="ARBA00001936"/>
    </source>
</evidence>
<name>A0A8C7XCV2_9TELE</name>
<dbReference type="GeneTree" id="ENSGT00940000155321"/>
<organism evidence="21 22">
    <name type="scientific">Oryzias sinensis</name>
    <name type="common">Chinese medaka</name>
    <dbReference type="NCBI Taxonomy" id="183150"/>
    <lineage>
        <taxon>Eukaryota</taxon>
        <taxon>Metazoa</taxon>
        <taxon>Chordata</taxon>
        <taxon>Craniata</taxon>
        <taxon>Vertebrata</taxon>
        <taxon>Euteleostomi</taxon>
        <taxon>Actinopterygii</taxon>
        <taxon>Neopterygii</taxon>
        <taxon>Teleostei</taxon>
        <taxon>Neoteleostei</taxon>
        <taxon>Acanthomorphata</taxon>
        <taxon>Ovalentaria</taxon>
        <taxon>Atherinomorphae</taxon>
        <taxon>Beloniformes</taxon>
        <taxon>Adrianichthyidae</taxon>
        <taxon>Oryziinae</taxon>
        <taxon>Oryzias</taxon>
    </lineage>
</organism>
<evidence type="ECO:0000256" key="3">
    <source>
        <dbReference type="ARBA" id="ARBA00004922"/>
    </source>
</evidence>
<keyword evidence="6" id="KW-0808">Transferase</keyword>
<proteinExistence type="inferred from homology"/>
<dbReference type="GO" id="GO:0050509">
    <property type="term" value="F:N-acetylglucosaminyl-proteoglycan 4-beta-glucuronosyltransferase activity"/>
    <property type="evidence" value="ECO:0007669"/>
    <property type="project" value="UniProtKB-EC"/>
</dbReference>
<dbReference type="Gene3D" id="3.90.550.10">
    <property type="entry name" value="Spore Coat Polysaccharide Biosynthesis Protein SpsA, Chain A"/>
    <property type="match status" value="1"/>
</dbReference>
<dbReference type="AlphaFoldDB" id="A0A8C7XCV2"/>
<keyword evidence="13" id="KW-1015">Disulfide bond</keyword>
<dbReference type="GO" id="GO:0046872">
    <property type="term" value="F:metal ion binding"/>
    <property type="evidence" value="ECO:0007669"/>
    <property type="project" value="UniProtKB-KW"/>
</dbReference>
<dbReference type="InterPro" id="IPR040911">
    <property type="entry name" value="Exostosin_GT47"/>
</dbReference>
<dbReference type="FunFam" id="3.90.550.10:FF:000034">
    <property type="entry name" value="Exostosin 1"/>
    <property type="match status" value="1"/>
</dbReference>
<dbReference type="Proteomes" id="UP000694383">
    <property type="component" value="Unplaced"/>
</dbReference>
<evidence type="ECO:0000256" key="9">
    <source>
        <dbReference type="ARBA" id="ARBA00022824"/>
    </source>
</evidence>
<evidence type="ECO:0000256" key="11">
    <source>
        <dbReference type="ARBA" id="ARBA00022989"/>
    </source>
</evidence>
<keyword evidence="10" id="KW-0735">Signal-anchor</keyword>
<keyword evidence="7" id="KW-0812">Transmembrane</keyword>
<evidence type="ECO:0000313" key="22">
    <source>
        <dbReference type="Proteomes" id="UP000694383"/>
    </source>
</evidence>
<dbReference type="PANTHER" id="PTHR48261:SF3">
    <property type="entry name" value="EXOSTOSIN GLYCOSYLTRANSFERASE 1"/>
    <property type="match status" value="1"/>
</dbReference>
<dbReference type="Pfam" id="PF03016">
    <property type="entry name" value="Exostosin_GT47"/>
    <property type="match status" value="1"/>
</dbReference>
<dbReference type="Ensembl" id="ENSOSIT00000012384.1">
    <property type="protein sequence ID" value="ENSOSIP00000011673.1"/>
    <property type="gene ID" value="ENSOSIG00000006714.1"/>
</dbReference>
<evidence type="ECO:0000256" key="8">
    <source>
        <dbReference type="ARBA" id="ARBA00022723"/>
    </source>
</evidence>
<dbReference type="GO" id="GO:0050508">
    <property type="term" value="F:glucuronosyl-N-acetylglucosaminyl-proteoglycan 4-alpha-N-acetylglucosaminyltransferase activity"/>
    <property type="evidence" value="ECO:0007669"/>
    <property type="project" value="UniProtKB-EC"/>
</dbReference>
<keyword evidence="15" id="KW-0464">Manganese</keyword>
<dbReference type="InterPro" id="IPR015338">
    <property type="entry name" value="GT64_dom"/>
</dbReference>
<evidence type="ECO:0000256" key="16">
    <source>
        <dbReference type="ARBA" id="ARBA00050512"/>
    </source>
</evidence>
<reference evidence="21" key="2">
    <citation type="submission" date="2025-09" db="UniProtKB">
        <authorList>
            <consortium name="Ensembl"/>
        </authorList>
    </citation>
    <scope>IDENTIFICATION</scope>
</reference>
<evidence type="ECO:0000259" key="19">
    <source>
        <dbReference type="Pfam" id="PF03016"/>
    </source>
</evidence>
<evidence type="ECO:0000256" key="14">
    <source>
        <dbReference type="ARBA" id="ARBA00023180"/>
    </source>
</evidence>
<comment type="function">
    <text evidence="18">Glycosyltransferase required for the biosynthesis of heparan-sulfate.</text>
</comment>
<accession>A0A8C7XCV2</accession>
<evidence type="ECO:0000256" key="2">
    <source>
        <dbReference type="ARBA" id="ARBA00004648"/>
    </source>
</evidence>
<keyword evidence="11" id="KW-1133">Transmembrane helix</keyword>
<comment type="catalytic activity">
    <reaction evidence="16">
        <text>3-O-{alpha-D-GlcNAc-[(1-&gt;4)-beta-D-GlcA-(1-&gt;4)-alpha-D-GlcNAc](n)-(1-&gt;4)-beta-D-GlcA-(1-&gt;3)-beta-D-Gal-(1-&gt;3)-beta-D-Gal-(1-&gt;4)-beta-D-Xyl}-L-seryl-[protein] + UDP-alpha-D-glucuronate = 3-O-{[(1-&gt;4)-beta-D-GlcA-(1-&gt;4)-alpha-D-GlcNAc](n+1)-(1-&gt;4)-beta-D-GlcA-(1-&gt;3)-beta-D-Gal-(1-&gt;3)-beta-D-Gal-(1-&gt;4)-beta-D-Xyl}-L-seryl-[protein] + UDP + H(+)</text>
        <dbReference type="Rhea" id="RHEA:20908"/>
        <dbReference type="Rhea" id="RHEA-COMP:12623"/>
        <dbReference type="Rhea" id="RHEA-COMP:14295"/>
        <dbReference type="ChEBI" id="CHEBI:15378"/>
        <dbReference type="ChEBI" id="CHEBI:58052"/>
        <dbReference type="ChEBI" id="CHEBI:58223"/>
        <dbReference type="ChEBI" id="CHEBI:132415"/>
        <dbReference type="ChEBI" id="CHEBI:132416"/>
        <dbReference type="EC" id="2.4.1.225"/>
    </reaction>
</comment>
<dbReference type="PANTHER" id="PTHR48261">
    <property type="entry name" value="ACETYLGLUCOSAMINYLTRANSFERASE"/>
    <property type="match status" value="1"/>
</dbReference>
<keyword evidence="8" id="KW-0479">Metal-binding</keyword>
<dbReference type="InterPro" id="IPR004263">
    <property type="entry name" value="Exostosin"/>
</dbReference>
<comment type="subcellular location">
    <subcellularLocation>
        <location evidence="2">Endoplasmic reticulum membrane</location>
        <topology evidence="2">Single-pass type II membrane protein</topology>
    </subcellularLocation>
</comment>
<keyword evidence="14" id="KW-0325">Glycoprotein</keyword>
<evidence type="ECO:0000256" key="10">
    <source>
        <dbReference type="ARBA" id="ARBA00022968"/>
    </source>
</evidence>
<keyword evidence="12" id="KW-0472">Membrane</keyword>
<evidence type="ECO:0000256" key="18">
    <source>
        <dbReference type="ARBA" id="ARBA00057959"/>
    </source>
</evidence>
<dbReference type="GO" id="GO:0005789">
    <property type="term" value="C:endoplasmic reticulum membrane"/>
    <property type="evidence" value="ECO:0007669"/>
    <property type="project" value="UniProtKB-SubCell"/>
</dbReference>
<evidence type="ECO:0000259" key="20">
    <source>
        <dbReference type="Pfam" id="PF09258"/>
    </source>
</evidence>
<feature type="domain" description="Exostosin GT47" evidence="19">
    <location>
        <begin position="106"/>
        <end position="391"/>
    </location>
</feature>
<dbReference type="GO" id="GO:0001503">
    <property type="term" value="P:ossification"/>
    <property type="evidence" value="ECO:0007669"/>
    <property type="project" value="UniProtKB-ARBA"/>
</dbReference>
<dbReference type="Pfam" id="PF09258">
    <property type="entry name" value="Glyco_transf_64"/>
    <property type="match status" value="1"/>
</dbReference>
<evidence type="ECO:0000256" key="15">
    <source>
        <dbReference type="ARBA" id="ARBA00023211"/>
    </source>
</evidence>
<evidence type="ECO:0000313" key="21">
    <source>
        <dbReference type="Ensembl" id="ENSOSIP00000011673.1"/>
    </source>
</evidence>
<evidence type="ECO:0000256" key="12">
    <source>
        <dbReference type="ARBA" id="ARBA00023136"/>
    </source>
</evidence>
<dbReference type="InterPro" id="IPR029044">
    <property type="entry name" value="Nucleotide-diphossugar_trans"/>
</dbReference>
<dbReference type="SUPFAM" id="SSF53448">
    <property type="entry name" value="Nucleotide-diphospho-sugar transferases"/>
    <property type="match status" value="1"/>
</dbReference>
<evidence type="ECO:0000256" key="17">
    <source>
        <dbReference type="ARBA" id="ARBA00052657"/>
    </source>
</evidence>
<reference evidence="21" key="1">
    <citation type="submission" date="2025-08" db="UniProtKB">
        <authorList>
            <consortium name="Ensembl"/>
        </authorList>
    </citation>
    <scope>IDENTIFICATION</scope>
</reference>
<sequence length="741" mass="85668">MQAKKRYLILLSAGASLILLFCFGGIQVPLSRRGPGRRDDHSLTGYHPGARWRRLQGYLKVFSTWEKDHDFHEDISPRQKRDSNSGLFTGRRCRMESCFNFSLCERNGFKVYVYPQQKGEKLSESYQNILSSIEGSRFHTPDPAKACLFVLSLDTLDRDQLSPQYVHNLKAKIQSLPLWNEGRNHIIFNLYSGTWPDYTEDLGFDIGFAMLAKASISTENFRPNFDVSVPLFSKDHPRTGGERGFLKHNTIPPYRKYMLVFKGKRYLTGIGSDTRNALYHVHNSEDVVLLTTCKHGKDWQKHKDVRCDKDNIEYDKYDYREMLYNSTFCLVPRGRRLGSFRFLEALQAACVPVMLSNGWELPFSEIINWNTAAVIGDERLLLQIPSTVRSIHQDKILSLRQQTQFLWEAYFNSLEKIVLTTLEIIQDRVLLHASRSSLMWNSLPGGLFTLPQYSTNLGDFPFYYAKLGTKPYPKFTAIIHMVTPLVSQSQPVMKLLVAVAKSQYCAQVIVLWNSDKPLPAKHRWPVTSAPISVIEGESKVINSRFLPYNTIPTDAVLSLDEDTVLSTTEVDFAFTVWQSFPDRIVGYPARSHFWDSNKERWGYTSKWTNDYSMVLTGAAIYHKYYHYLYTTYLPASLRTMVDQMSNCEDILMNFLVSSVTKLPPVKVTQKKQYKETMMGQSSRASRWADPDHFAQRQTCMNKFANWFGTMPLIHSQMRMDPVLFKDQVSILRKKYRDIERL</sequence>
<keyword evidence="5" id="KW-0328">Glycosyltransferase</keyword>
<dbReference type="UniPathway" id="UPA00378"/>
<feature type="domain" description="Glycosyl transferase 64" evidence="20">
    <location>
        <begin position="475"/>
        <end position="724"/>
    </location>
</feature>
<dbReference type="GO" id="GO:0005794">
    <property type="term" value="C:Golgi apparatus"/>
    <property type="evidence" value="ECO:0007669"/>
    <property type="project" value="UniProtKB-ARBA"/>
</dbReference>